<dbReference type="InterPro" id="IPR011009">
    <property type="entry name" value="Kinase-like_dom_sf"/>
</dbReference>
<name>A0A9D4AGT6_9ROSI</name>
<dbReference type="InterPro" id="IPR017441">
    <property type="entry name" value="Protein_kinase_ATP_BS"/>
</dbReference>
<evidence type="ECO:0000256" key="5">
    <source>
        <dbReference type="ARBA" id="ARBA00022679"/>
    </source>
</evidence>
<evidence type="ECO:0000259" key="15">
    <source>
        <dbReference type="PROSITE" id="PS50816"/>
    </source>
</evidence>
<dbReference type="Proteomes" id="UP000828251">
    <property type="component" value="Unassembled WGS sequence"/>
</dbReference>
<keyword evidence="5" id="KW-0808">Transferase</keyword>
<dbReference type="EC" id="2.7.11.1" evidence="3"/>
<dbReference type="FunFam" id="3.30.200.20:FF:000096">
    <property type="entry name" value="Non-specific serine/threonine protein kinase"/>
    <property type="match status" value="1"/>
</dbReference>
<evidence type="ECO:0000256" key="4">
    <source>
        <dbReference type="ARBA" id="ARBA00022527"/>
    </source>
</evidence>
<evidence type="ECO:0000256" key="3">
    <source>
        <dbReference type="ARBA" id="ARBA00012513"/>
    </source>
</evidence>
<keyword evidence="8 12" id="KW-0067">ATP-binding</keyword>
<dbReference type="OrthoDB" id="193931at2759"/>
<dbReference type="GO" id="GO:0004674">
    <property type="term" value="F:protein serine/threonine kinase activity"/>
    <property type="evidence" value="ECO:0007669"/>
    <property type="project" value="UniProtKB-KW"/>
</dbReference>
<dbReference type="InterPro" id="IPR004041">
    <property type="entry name" value="NAF_dom"/>
</dbReference>
<accession>A0A9D4AGT6</accession>
<feature type="binding site" evidence="12">
    <location>
        <position position="45"/>
    </location>
    <ligand>
        <name>ATP</name>
        <dbReference type="ChEBI" id="CHEBI:30616"/>
    </ligand>
</feature>
<dbReference type="Pfam" id="PF03822">
    <property type="entry name" value="NAF"/>
    <property type="match status" value="1"/>
</dbReference>
<dbReference type="EMBL" id="JAIQCV010000003">
    <property type="protein sequence ID" value="KAH1115468.1"/>
    <property type="molecule type" value="Genomic_DNA"/>
</dbReference>
<keyword evidence="6 12" id="KW-0547">Nucleotide-binding</keyword>
<evidence type="ECO:0000256" key="10">
    <source>
        <dbReference type="ARBA" id="ARBA00047899"/>
    </source>
</evidence>
<feature type="domain" description="NAF" evidence="15">
    <location>
        <begin position="290"/>
        <end position="314"/>
    </location>
</feature>
<proteinExistence type="inferred from homology"/>
<dbReference type="Gene3D" id="3.30.310.80">
    <property type="entry name" value="Kinase associated domain 1, KA1"/>
    <property type="match status" value="1"/>
</dbReference>
<dbReference type="AlphaFoldDB" id="A0A9D4AGT6"/>
<evidence type="ECO:0000256" key="2">
    <source>
        <dbReference type="ARBA" id="ARBA00006234"/>
    </source>
</evidence>
<comment type="catalytic activity">
    <reaction evidence="10">
        <text>L-threonyl-[protein] + ATP = O-phospho-L-threonyl-[protein] + ADP + H(+)</text>
        <dbReference type="Rhea" id="RHEA:46608"/>
        <dbReference type="Rhea" id="RHEA-COMP:11060"/>
        <dbReference type="Rhea" id="RHEA-COMP:11605"/>
        <dbReference type="ChEBI" id="CHEBI:15378"/>
        <dbReference type="ChEBI" id="CHEBI:30013"/>
        <dbReference type="ChEBI" id="CHEBI:30616"/>
        <dbReference type="ChEBI" id="CHEBI:61977"/>
        <dbReference type="ChEBI" id="CHEBI:456216"/>
        <dbReference type="EC" id="2.7.11.1"/>
    </reaction>
</comment>
<evidence type="ECO:0000313" key="16">
    <source>
        <dbReference type="EMBL" id="KAH1115468.1"/>
    </source>
</evidence>
<comment type="similarity">
    <text evidence="2">Belongs to the protein kinase superfamily. CAMK Ser/Thr protein kinase family. SNF1 subfamily.</text>
</comment>
<dbReference type="Gene3D" id="1.10.510.10">
    <property type="entry name" value="Transferase(Phosphotransferase) domain 1"/>
    <property type="match status" value="1"/>
</dbReference>
<dbReference type="CDD" id="cd12195">
    <property type="entry name" value="CIPK_C"/>
    <property type="match status" value="1"/>
</dbReference>
<feature type="domain" description="Protein kinase" evidence="14">
    <location>
        <begin position="16"/>
        <end position="270"/>
    </location>
</feature>
<evidence type="ECO:0000256" key="12">
    <source>
        <dbReference type="PROSITE-ProRule" id="PRU10141"/>
    </source>
</evidence>
<reference evidence="16 17" key="1">
    <citation type="journal article" date="2021" name="Plant Biotechnol. J.">
        <title>Multi-omics assisted identification of the key and species-specific regulatory components of drought-tolerant mechanisms in Gossypium stocksii.</title>
        <authorList>
            <person name="Yu D."/>
            <person name="Ke L."/>
            <person name="Zhang D."/>
            <person name="Wu Y."/>
            <person name="Sun Y."/>
            <person name="Mei J."/>
            <person name="Sun J."/>
            <person name="Sun Y."/>
        </authorList>
    </citation>
    <scope>NUCLEOTIDE SEQUENCE [LARGE SCALE GENOMIC DNA]</scope>
    <source>
        <strain evidence="17">cv. E1</strain>
        <tissue evidence="16">Leaf</tissue>
    </source>
</reference>
<comment type="cofactor">
    <cofactor evidence="1">
        <name>Mn(2+)</name>
        <dbReference type="ChEBI" id="CHEBI:29035"/>
    </cofactor>
</comment>
<keyword evidence="17" id="KW-1185">Reference proteome</keyword>
<dbReference type="InterPro" id="IPR000719">
    <property type="entry name" value="Prot_kinase_dom"/>
</dbReference>
<sequence length="407" mass="46091">MLEIGHAPGNALFGKYEIGRLLGCGAFAKVYHARNLRTGLSVAVKVINKKKLPNLTMMSNVKREISIMSRLNHPYIVKLYEVLATKTKIYVVMEFVKGGELFAKVAKGRFTEDLSRKYFQQLISAVGYCHSRGIFHRDLKPENLLLDDNGNLKVSDFGLSAVTDQIRADGMLHTLCGTPAYVAPEILSKKGYDGAKVDVWSCGVILFVMNAGYLPFNDPNLMAMYRKIYNGEFRCPKWMSSDMKRFISRLLDTNPVTRISLDEILKDPWFRKGYKEPKFHEEQPKDDAQASSSKLNAFDLISFSSGLNLSGLLDESHDYGERFILRESPEKLVEKMEQIGKGERLKVKKKKQWGVELEGKEGISGVAIEVYQLTDELVVVETKRTGSDAQWYKELWNNKLRPALVGN</sequence>
<evidence type="ECO:0000256" key="9">
    <source>
        <dbReference type="ARBA" id="ARBA00023211"/>
    </source>
</evidence>
<dbReference type="PROSITE" id="PS50816">
    <property type="entry name" value="NAF"/>
    <property type="match status" value="1"/>
</dbReference>
<evidence type="ECO:0000256" key="11">
    <source>
        <dbReference type="ARBA" id="ARBA00048679"/>
    </source>
</evidence>
<gene>
    <name evidence="16" type="ORF">J1N35_008846</name>
</gene>
<organism evidence="16 17">
    <name type="scientific">Gossypium stocksii</name>
    <dbReference type="NCBI Taxonomy" id="47602"/>
    <lineage>
        <taxon>Eukaryota</taxon>
        <taxon>Viridiplantae</taxon>
        <taxon>Streptophyta</taxon>
        <taxon>Embryophyta</taxon>
        <taxon>Tracheophyta</taxon>
        <taxon>Spermatophyta</taxon>
        <taxon>Magnoliopsida</taxon>
        <taxon>eudicotyledons</taxon>
        <taxon>Gunneridae</taxon>
        <taxon>Pentapetalae</taxon>
        <taxon>rosids</taxon>
        <taxon>malvids</taxon>
        <taxon>Malvales</taxon>
        <taxon>Malvaceae</taxon>
        <taxon>Malvoideae</taxon>
        <taxon>Gossypium</taxon>
    </lineage>
</organism>
<evidence type="ECO:0000256" key="8">
    <source>
        <dbReference type="ARBA" id="ARBA00022840"/>
    </source>
</evidence>
<dbReference type="PROSITE" id="PS50011">
    <property type="entry name" value="PROTEIN_KINASE_DOM"/>
    <property type="match status" value="1"/>
</dbReference>
<evidence type="ECO:0000256" key="7">
    <source>
        <dbReference type="ARBA" id="ARBA00022777"/>
    </source>
</evidence>
<dbReference type="InterPro" id="IPR008271">
    <property type="entry name" value="Ser/Thr_kinase_AS"/>
</dbReference>
<comment type="caution">
    <text evidence="16">The sequence shown here is derived from an EMBL/GenBank/DDBJ whole genome shotgun (WGS) entry which is preliminary data.</text>
</comment>
<dbReference type="PANTHER" id="PTHR43895">
    <property type="entry name" value="CALCIUM/CALMODULIN-DEPENDENT PROTEIN KINASE KINASE-RELATED"/>
    <property type="match status" value="1"/>
</dbReference>
<dbReference type="GO" id="GO:0005524">
    <property type="term" value="F:ATP binding"/>
    <property type="evidence" value="ECO:0007669"/>
    <property type="project" value="UniProtKB-UniRule"/>
</dbReference>
<evidence type="ECO:0000259" key="14">
    <source>
        <dbReference type="PROSITE" id="PS50011"/>
    </source>
</evidence>
<dbReference type="PROSITE" id="PS00108">
    <property type="entry name" value="PROTEIN_KINASE_ST"/>
    <property type="match status" value="1"/>
</dbReference>
<dbReference type="GO" id="GO:0007165">
    <property type="term" value="P:signal transduction"/>
    <property type="evidence" value="ECO:0007669"/>
    <property type="project" value="InterPro"/>
</dbReference>
<evidence type="ECO:0000256" key="13">
    <source>
        <dbReference type="RuleBase" id="RU000304"/>
    </source>
</evidence>
<dbReference type="InterPro" id="IPR018451">
    <property type="entry name" value="NAF/FISL_domain"/>
</dbReference>
<dbReference type="Pfam" id="PF00069">
    <property type="entry name" value="Pkinase"/>
    <property type="match status" value="1"/>
</dbReference>
<keyword evidence="4 13" id="KW-0723">Serine/threonine-protein kinase</keyword>
<evidence type="ECO:0000256" key="1">
    <source>
        <dbReference type="ARBA" id="ARBA00001936"/>
    </source>
</evidence>
<dbReference type="Gene3D" id="3.30.200.20">
    <property type="entry name" value="Phosphorylase Kinase, domain 1"/>
    <property type="match status" value="1"/>
</dbReference>
<keyword evidence="7" id="KW-0418">Kinase</keyword>
<keyword evidence="9" id="KW-0464">Manganese</keyword>
<comment type="catalytic activity">
    <reaction evidence="11">
        <text>L-seryl-[protein] + ATP = O-phospho-L-seryl-[protein] + ADP + H(+)</text>
        <dbReference type="Rhea" id="RHEA:17989"/>
        <dbReference type="Rhea" id="RHEA-COMP:9863"/>
        <dbReference type="Rhea" id="RHEA-COMP:11604"/>
        <dbReference type="ChEBI" id="CHEBI:15378"/>
        <dbReference type="ChEBI" id="CHEBI:29999"/>
        <dbReference type="ChEBI" id="CHEBI:30616"/>
        <dbReference type="ChEBI" id="CHEBI:83421"/>
        <dbReference type="ChEBI" id="CHEBI:456216"/>
        <dbReference type="EC" id="2.7.11.1"/>
    </reaction>
</comment>
<dbReference type="PANTHER" id="PTHR43895:SF151">
    <property type="entry name" value="CBL-INTERACTING SERINE_THREONINE-PROTEIN KINASE 11"/>
    <property type="match status" value="1"/>
</dbReference>
<evidence type="ECO:0000313" key="17">
    <source>
        <dbReference type="Proteomes" id="UP000828251"/>
    </source>
</evidence>
<dbReference type="FunFam" id="1.10.510.10:FF:000653">
    <property type="entry name" value="Non-specific serine/threonine protein kinase"/>
    <property type="match status" value="1"/>
</dbReference>
<protein>
    <recommendedName>
        <fullName evidence="3">non-specific serine/threonine protein kinase</fullName>
        <ecNumber evidence="3">2.7.11.1</ecNumber>
    </recommendedName>
</protein>
<dbReference type="PROSITE" id="PS00107">
    <property type="entry name" value="PROTEIN_KINASE_ATP"/>
    <property type="match status" value="1"/>
</dbReference>
<dbReference type="SUPFAM" id="SSF56112">
    <property type="entry name" value="Protein kinase-like (PK-like)"/>
    <property type="match status" value="1"/>
</dbReference>
<evidence type="ECO:0000256" key="6">
    <source>
        <dbReference type="ARBA" id="ARBA00022741"/>
    </source>
</evidence>
<dbReference type="SMART" id="SM00220">
    <property type="entry name" value="S_TKc"/>
    <property type="match status" value="1"/>
</dbReference>